<accession>A0AAV9ZMI0</accession>
<protein>
    <submittedName>
        <fullName evidence="3">Uncharacterized protein</fullName>
    </submittedName>
</protein>
<feature type="chain" id="PRO_5043844224" evidence="2">
    <location>
        <begin position="22"/>
        <end position="247"/>
    </location>
</feature>
<keyword evidence="2" id="KW-0732">Signal</keyword>
<proteinExistence type="predicted"/>
<dbReference type="EMBL" id="JAWWNJ010000131">
    <property type="protein sequence ID" value="KAK6987578.1"/>
    <property type="molecule type" value="Genomic_DNA"/>
</dbReference>
<comment type="caution">
    <text evidence="3">The sequence shown here is derived from an EMBL/GenBank/DDBJ whole genome shotgun (WGS) entry which is preliminary data.</text>
</comment>
<evidence type="ECO:0000256" key="2">
    <source>
        <dbReference type="SAM" id="SignalP"/>
    </source>
</evidence>
<keyword evidence="4" id="KW-1185">Reference proteome</keyword>
<evidence type="ECO:0000256" key="1">
    <source>
        <dbReference type="SAM" id="MobiDB-lite"/>
    </source>
</evidence>
<name>A0AAV9ZMI0_9AGAR</name>
<feature type="compositionally biased region" description="Basic and acidic residues" evidence="1">
    <location>
        <begin position="59"/>
        <end position="68"/>
    </location>
</feature>
<gene>
    <name evidence="3" type="ORF">R3P38DRAFT_3230676</name>
</gene>
<feature type="region of interest" description="Disordered" evidence="1">
    <location>
        <begin position="58"/>
        <end position="94"/>
    </location>
</feature>
<evidence type="ECO:0000313" key="4">
    <source>
        <dbReference type="Proteomes" id="UP001362999"/>
    </source>
</evidence>
<dbReference type="AlphaFoldDB" id="A0AAV9ZMI0"/>
<reference evidence="3 4" key="1">
    <citation type="journal article" date="2024" name="J Genomics">
        <title>Draft genome sequencing and assembly of Favolaschia claudopus CIRM-BRFM 2984 isolated from oak limbs.</title>
        <authorList>
            <person name="Navarro D."/>
            <person name="Drula E."/>
            <person name="Chaduli D."/>
            <person name="Cazenave R."/>
            <person name="Ahrendt S."/>
            <person name="Wang J."/>
            <person name="Lipzen A."/>
            <person name="Daum C."/>
            <person name="Barry K."/>
            <person name="Grigoriev I.V."/>
            <person name="Favel A."/>
            <person name="Rosso M.N."/>
            <person name="Martin F."/>
        </authorList>
    </citation>
    <scope>NUCLEOTIDE SEQUENCE [LARGE SCALE GENOMIC DNA]</scope>
    <source>
        <strain evidence="3 4">CIRM-BRFM 2984</strain>
    </source>
</reference>
<sequence length="247" mass="26653">MSARSTFLGLLLLLSSRVCIKSPSIPRQRDNLTTPASTLPDNAKDSLAAVLPRLSVSSRLHDTRRDGQNGRMGVGRELSLRDGARGRNNAESGRGQYTDAVRCVPRRADAPLPLVVSSRLRYSCFRDADARVSRLIASEQIARELLLGKVHKGCDQPAVISLSNSIPSKAQATYADLHLWWLCYTDGETLAFSPSMSSPPSSGYTGMGLSVYRAAAADIAMALFGVRGSRYVGRSDSALLRQSTLGL</sequence>
<dbReference type="Proteomes" id="UP001362999">
    <property type="component" value="Unassembled WGS sequence"/>
</dbReference>
<feature type="signal peptide" evidence="2">
    <location>
        <begin position="1"/>
        <end position="21"/>
    </location>
</feature>
<evidence type="ECO:0000313" key="3">
    <source>
        <dbReference type="EMBL" id="KAK6987578.1"/>
    </source>
</evidence>
<organism evidence="3 4">
    <name type="scientific">Favolaschia claudopus</name>
    <dbReference type="NCBI Taxonomy" id="2862362"/>
    <lineage>
        <taxon>Eukaryota</taxon>
        <taxon>Fungi</taxon>
        <taxon>Dikarya</taxon>
        <taxon>Basidiomycota</taxon>
        <taxon>Agaricomycotina</taxon>
        <taxon>Agaricomycetes</taxon>
        <taxon>Agaricomycetidae</taxon>
        <taxon>Agaricales</taxon>
        <taxon>Marasmiineae</taxon>
        <taxon>Mycenaceae</taxon>
        <taxon>Favolaschia</taxon>
    </lineage>
</organism>